<comment type="caution">
    <text evidence="1">The sequence shown here is derived from an EMBL/GenBank/DDBJ whole genome shotgun (WGS) entry which is preliminary data.</text>
</comment>
<proteinExistence type="predicted"/>
<gene>
    <name evidence="1" type="ORF">S01H1_60180</name>
</gene>
<reference evidence="1" key="1">
    <citation type="journal article" date="2014" name="Front. Microbiol.">
        <title>High frequency of phylogenetically diverse reductive dehalogenase-homologous genes in deep subseafloor sedimentary metagenomes.</title>
        <authorList>
            <person name="Kawai M."/>
            <person name="Futagami T."/>
            <person name="Toyoda A."/>
            <person name="Takaki Y."/>
            <person name="Nishi S."/>
            <person name="Hori S."/>
            <person name="Arai W."/>
            <person name="Tsubouchi T."/>
            <person name="Morono Y."/>
            <person name="Uchiyama I."/>
            <person name="Ito T."/>
            <person name="Fujiyama A."/>
            <person name="Inagaki F."/>
            <person name="Takami H."/>
        </authorList>
    </citation>
    <scope>NUCLEOTIDE SEQUENCE</scope>
    <source>
        <strain evidence="1">Expedition CK06-06</strain>
    </source>
</reference>
<name>X0X0Q5_9ZZZZ</name>
<accession>X0X0Q5</accession>
<sequence>MFIAAMRVLCRHFSSDSSFWGYFDKYFYEHMHALALERQNHYQTLSAYSLDEMKTIAAGKSALGKCAIAGLAVLTDTEDR</sequence>
<feature type="non-terminal residue" evidence="1">
    <location>
        <position position="80"/>
    </location>
</feature>
<dbReference type="EMBL" id="BARS01039409">
    <property type="protein sequence ID" value="GAG18586.1"/>
    <property type="molecule type" value="Genomic_DNA"/>
</dbReference>
<evidence type="ECO:0000313" key="1">
    <source>
        <dbReference type="EMBL" id="GAG18586.1"/>
    </source>
</evidence>
<organism evidence="1">
    <name type="scientific">marine sediment metagenome</name>
    <dbReference type="NCBI Taxonomy" id="412755"/>
    <lineage>
        <taxon>unclassified sequences</taxon>
        <taxon>metagenomes</taxon>
        <taxon>ecological metagenomes</taxon>
    </lineage>
</organism>
<dbReference type="AlphaFoldDB" id="X0X0Q5"/>
<protein>
    <submittedName>
        <fullName evidence="1">Uncharacterized protein</fullName>
    </submittedName>
</protein>